<dbReference type="InterPro" id="IPR002575">
    <property type="entry name" value="Aminoglycoside_PTrfase"/>
</dbReference>
<dbReference type="SUPFAM" id="SSF56112">
    <property type="entry name" value="Protein kinase-like (PK-like)"/>
    <property type="match status" value="1"/>
</dbReference>
<dbReference type="PANTHER" id="PTHR21310">
    <property type="entry name" value="AMINOGLYCOSIDE PHOSPHOTRANSFERASE-RELATED-RELATED"/>
    <property type="match status" value="1"/>
</dbReference>
<evidence type="ECO:0000313" key="2">
    <source>
        <dbReference type="EMBL" id="MFC5465273.1"/>
    </source>
</evidence>
<reference evidence="3" key="1">
    <citation type="journal article" date="2019" name="Int. J. Syst. Evol. Microbiol.">
        <title>The Global Catalogue of Microorganisms (GCM) 10K type strain sequencing project: providing services to taxonomists for standard genome sequencing and annotation.</title>
        <authorList>
            <consortium name="The Broad Institute Genomics Platform"/>
            <consortium name="The Broad Institute Genome Sequencing Center for Infectious Disease"/>
            <person name="Wu L."/>
            <person name="Ma J."/>
        </authorList>
    </citation>
    <scope>NUCLEOTIDE SEQUENCE [LARGE SCALE GENOMIC DNA]</scope>
    <source>
        <strain evidence="3">CGMCC 1.12237</strain>
    </source>
</reference>
<dbReference type="InterPro" id="IPR051678">
    <property type="entry name" value="AGP_Transferase"/>
</dbReference>
<evidence type="ECO:0000313" key="3">
    <source>
        <dbReference type="Proteomes" id="UP001596147"/>
    </source>
</evidence>
<dbReference type="Pfam" id="PF01636">
    <property type="entry name" value="APH"/>
    <property type="match status" value="1"/>
</dbReference>
<protein>
    <submittedName>
        <fullName evidence="2">Phosphotransferase family protein</fullName>
    </submittedName>
</protein>
<comment type="caution">
    <text evidence="2">The sequence shown here is derived from an EMBL/GenBank/DDBJ whole genome shotgun (WGS) entry which is preliminary data.</text>
</comment>
<organism evidence="2 3">
    <name type="scientific">Lederbergia graminis</name>
    <dbReference type="NCBI Taxonomy" id="735518"/>
    <lineage>
        <taxon>Bacteria</taxon>
        <taxon>Bacillati</taxon>
        <taxon>Bacillota</taxon>
        <taxon>Bacilli</taxon>
        <taxon>Bacillales</taxon>
        <taxon>Bacillaceae</taxon>
        <taxon>Lederbergia</taxon>
    </lineage>
</organism>
<sequence length="304" mass="34243">MKNVLPDHVQEWVLHTVNSQGKIVAIQQLLGGMSSVMHKISIQSGEVLTDVVIRQVDNEEWLEEEPDLALHEAKSLEWAIDVDVPTPNLIAYDQSGAICGVPTVLMTKLEGVVELQPKNMEEWVDGLANALAKVHQLNADHFPYTYFTYQNLSTLEVPSWSSYKEQWRQVIDIVKGPCPKTRECFIHRDYHAANVLWTGNKVSGIVDWVNACKGPAGIDVGHCRVDMAQLHGVEYSDAFLTAYQKHAGELFLYDPYWDLIALIDILFGPPEVYPGWPALGVKGLTNEIIAHRLDEYMLSLLKRI</sequence>
<name>A0ABW0LI24_9BACI</name>
<evidence type="ECO:0000259" key="1">
    <source>
        <dbReference type="Pfam" id="PF01636"/>
    </source>
</evidence>
<proteinExistence type="predicted"/>
<dbReference type="Proteomes" id="UP001596147">
    <property type="component" value="Unassembled WGS sequence"/>
</dbReference>
<dbReference type="Gene3D" id="3.90.1200.10">
    <property type="match status" value="1"/>
</dbReference>
<dbReference type="RefSeq" id="WP_382351384.1">
    <property type="nucleotide sequence ID" value="NZ_JBHSMC010000014.1"/>
</dbReference>
<dbReference type="EMBL" id="JBHSMC010000014">
    <property type="protein sequence ID" value="MFC5465273.1"/>
    <property type="molecule type" value="Genomic_DNA"/>
</dbReference>
<accession>A0ABW0LI24</accession>
<feature type="domain" description="Aminoglycoside phosphotransferase" evidence="1">
    <location>
        <begin position="57"/>
        <end position="247"/>
    </location>
</feature>
<dbReference type="InterPro" id="IPR011009">
    <property type="entry name" value="Kinase-like_dom_sf"/>
</dbReference>
<gene>
    <name evidence="2" type="ORF">ACFPM4_10985</name>
</gene>
<keyword evidence="3" id="KW-1185">Reference proteome</keyword>